<sequence>MAGTPPRTCSQSAVPGSFEYCYPVTSVQRLQSGLGSCHKVSVLDIDDWKIKTAHYYT</sequence>
<gene>
    <name evidence="1" type="ORF">GBAR_LOCUS26859</name>
</gene>
<organism evidence="1 2">
    <name type="scientific">Geodia barretti</name>
    <name type="common">Barrett's horny sponge</name>
    <dbReference type="NCBI Taxonomy" id="519541"/>
    <lineage>
        <taxon>Eukaryota</taxon>
        <taxon>Metazoa</taxon>
        <taxon>Porifera</taxon>
        <taxon>Demospongiae</taxon>
        <taxon>Heteroscleromorpha</taxon>
        <taxon>Tetractinellida</taxon>
        <taxon>Astrophorina</taxon>
        <taxon>Geodiidae</taxon>
        <taxon>Geodia</taxon>
    </lineage>
</organism>
<reference evidence="1" key="1">
    <citation type="submission" date="2023-03" db="EMBL/GenBank/DDBJ databases">
        <authorList>
            <person name="Steffen K."/>
            <person name="Cardenas P."/>
        </authorList>
    </citation>
    <scope>NUCLEOTIDE SEQUENCE</scope>
</reference>
<evidence type="ECO:0000313" key="1">
    <source>
        <dbReference type="EMBL" id="CAI8048734.1"/>
    </source>
</evidence>
<accession>A0AA35TIP8</accession>
<proteinExistence type="predicted"/>
<name>A0AA35TIP8_GEOBA</name>
<protein>
    <submittedName>
        <fullName evidence="1">Uncharacterized protein</fullName>
    </submittedName>
</protein>
<dbReference type="AlphaFoldDB" id="A0AA35TIP8"/>
<evidence type="ECO:0000313" key="2">
    <source>
        <dbReference type="Proteomes" id="UP001174909"/>
    </source>
</evidence>
<comment type="caution">
    <text evidence="1">The sequence shown here is derived from an EMBL/GenBank/DDBJ whole genome shotgun (WGS) entry which is preliminary data.</text>
</comment>
<keyword evidence="2" id="KW-1185">Reference proteome</keyword>
<dbReference type="EMBL" id="CASHTH010003745">
    <property type="protein sequence ID" value="CAI8048734.1"/>
    <property type="molecule type" value="Genomic_DNA"/>
</dbReference>
<dbReference type="Proteomes" id="UP001174909">
    <property type="component" value="Unassembled WGS sequence"/>
</dbReference>
<feature type="non-terminal residue" evidence="1">
    <location>
        <position position="57"/>
    </location>
</feature>